<dbReference type="Proteomes" id="UP000077786">
    <property type="component" value="Unassembled WGS sequence"/>
</dbReference>
<evidence type="ECO:0000313" key="2">
    <source>
        <dbReference type="Proteomes" id="UP000077786"/>
    </source>
</evidence>
<organism evidence="1 2">
    <name type="scientific">Gluconobacter cerinus</name>
    <dbReference type="NCBI Taxonomy" id="38307"/>
    <lineage>
        <taxon>Bacteria</taxon>
        <taxon>Pseudomonadati</taxon>
        <taxon>Pseudomonadota</taxon>
        <taxon>Alphaproteobacteria</taxon>
        <taxon>Acetobacterales</taxon>
        <taxon>Acetobacteraceae</taxon>
        <taxon>Gluconobacter</taxon>
    </lineage>
</organism>
<proteinExistence type="predicted"/>
<protein>
    <submittedName>
        <fullName evidence="1">Uncharacterized protein</fullName>
    </submittedName>
</protein>
<reference evidence="1 2" key="1">
    <citation type="submission" date="2016-03" db="EMBL/GenBank/DDBJ databases">
        <title>Draft genome sequence of Gluconobacter cerinus strain CECT 9110.</title>
        <authorList>
            <person name="Sainz F."/>
            <person name="Mas A."/>
            <person name="Torija M.J."/>
        </authorList>
    </citation>
    <scope>NUCLEOTIDE SEQUENCE [LARGE SCALE GENOMIC DNA]</scope>
    <source>
        <strain evidence="1 2">CECT 9110</strain>
    </source>
</reference>
<evidence type="ECO:0000313" key="1">
    <source>
        <dbReference type="EMBL" id="OAJ67123.1"/>
    </source>
</evidence>
<gene>
    <name evidence="1" type="ORF">A0123_02269</name>
</gene>
<sequence length="67" mass="7713">MCAAGHVGQTAKYSRGTFEYPCYSGRTNSILCSEYWLFLHYISQALRDDHIQDQDRNHHGYATSRLA</sequence>
<dbReference type="AlphaFoldDB" id="A0A1B6VIS1"/>
<dbReference type="EMBL" id="LUTU01000010">
    <property type="protein sequence ID" value="OAJ67123.1"/>
    <property type="molecule type" value="Genomic_DNA"/>
</dbReference>
<accession>A0A1B6VIS1</accession>
<comment type="caution">
    <text evidence="1">The sequence shown here is derived from an EMBL/GenBank/DDBJ whole genome shotgun (WGS) entry which is preliminary data.</text>
</comment>
<name>A0A1B6VIS1_9PROT</name>